<dbReference type="EnsemblPlants" id="Solyc06g072010.2.1">
    <property type="protein sequence ID" value="Solyc06g072010.2.1"/>
    <property type="gene ID" value="Solyc06g072010.2"/>
</dbReference>
<evidence type="ECO:0000256" key="2">
    <source>
        <dbReference type="ARBA" id="ARBA00022840"/>
    </source>
</evidence>
<dbReference type="InterPro" id="IPR051701">
    <property type="entry name" value="Mito_OM_Translocase_MSP1"/>
</dbReference>
<keyword evidence="4" id="KW-1185">Reference proteome</keyword>
<evidence type="ECO:0000313" key="4">
    <source>
        <dbReference type="Proteomes" id="UP000004994"/>
    </source>
</evidence>
<keyword evidence="2" id="KW-0067">ATP-binding</keyword>
<dbReference type="OMA" id="FMFAWIN"/>
<dbReference type="PANTHER" id="PTHR45644:SF39">
    <property type="entry name" value="AAA-TYPE ATPASE FAMILY PROTEIN-RELATED"/>
    <property type="match status" value="1"/>
</dbReference>
<dbReference type="InParanoid" id="A0A3Q7H1S3"/>
<dbReference type="InterPro" id="IPR027417">
    <property type="entry name" value="P-loop_NTPase"/>
</dbReference>
<protein>
    <recommendedName>
        <fullName evidence="5">ATPase AAA-type core domain-containing protein</fullName>
    </recommendedName>
</protein>
<dbReference type="Gene3D" id="3.40.50.300">
    <property type="entry name" value="P-loop containing nucleotide triphosphate hydrolases"/>
    <property type="match status" value="1"/>
</dbReference>
<reference evidence="3" key="2">
    <citation type="submission" date="2019-01" db="UniProtKB">
        <authorList>
            <consortium name="EnsemblPlants"/>
        </authorList>
    </citation>
    <scope>IDENTIFICATION</scope>
    <source>
        <strain evidence="3">cv. Heinz 1706</strain>
    </source>
</reference>
<dbReference type="PANTHER" id="PTHR45644">
    <property type="entry name" value="AAA ATPASE, PUTATIVE (AFU_ORTHOLOGUE AFUA_2G12920)-RELATED-RELATED"/>
    <property type="match status" value="1"/>
</dbReference>
<evidence type="ECO:0000256" key="1">
    <source>
        <dbReference type="ARBA" id="ARBA00022741"/>
    </source>
</evidence>
<proteinExistence type="predicted"/>
<organism evidence="3">
    <name type="scientific">Solanum lycopersicum</name>
    <name type="common">Tomato</name>
    <name type="synonym">Lycopersicon esculentum</name>
    <dbReference type="NCBI Taxonomy" id="4081"/>
    <lineage>
        <taxon>Eukaryota</taxon>
        <taxon>Viridiplantae</taxon>
        <taxon>Streptophyta</taxon>
        <taxon>Embryophyta</taxon>
        <taxon>Tracheophyta</taxon>
        <taxon>Spermatophyta</taxon>
        <taxon>Magnoliopsida</taxon>
        <taxon>eudicotyledons</taxon>
        <taxon>Gunneridae</taxon>
        <taxon>Pentapetalae</taxon>
        <taxon>asterids</taxon>
        <taxon>lamiids</taxon>
        <taxon>Solanales</taxon>
        <taxon>Solanaceae</taxon>
        <taxon>Solanoideae</taxon>
        <taxon>Solaneae</taxon>
        <taxon>Solanum</taxon>
        <taxon>Solanum subgen. Lycopersicon</taxon>
    </lineage>
</organism>
<dbReference type="AlphaFoldDB" id="A0A3Q7H1S3"/>
<dbReference type="Gramene" id="Solyc06g072010.2.1">
    <property type="protein sequence ID" value="Solyc06g072010.2.1"/>
    <property type="gene ID" value="Solyc06g072010.2"/>
</dbReference>
<accession>A0A3Q7H1S3</accession>
<dbReference type="SUPFAM" id="SSF52540">
    <property type="entry name" value="P-loop containing nucleoside triphosphate hydrolases"/>
    <property type="match status" value="1"/>
</dbReference>
<dbReference type="Proteomes" id="UP000004994">
    <property type="component" value="Chromosome 6"/>
</dbReference>
<dbReference type="STRING" id="4081.A0A3Q7H1S3"/>
<sequence>MILAATNTPFHQVVIRRLSRRLMVNLPDAPNNAKILKLILTKEDLAHDVDLDSVACMTNGYSKSNLKVSVLFMFAWINY</sequence>
<dbReference type="GO" id="GO:0005524">
    <property type="term" value="F:ATP binding"/>
    <property type="evidence" value="ECO:0007669"/>
    <property type="project" value="UniProtKB-KW"/>
</dbReference>
<name>A0A3Q7H1S3_SOLLC</name>
<reference evidence="3" key="1">
    <citation type="journal article" date="2012" name="Nature">
        <title>The tomato genome sequence provides insights into fleshy fruit evolution.</title>
        <authorList>
            <consortium name="Tomato Genome Consortium"/>
        </authorList>
    </citation>
    <scope>NUCLEOTIDE SEQUENCE [LARGE SCALE GENOMIC DNA]</scope>
    <source>
        <strain evidence="3">cv. Heinz 1706</strain>
    </source>
</reference>
<dbReference type="Gene3D" id="1.10.8.60">
    <property type="match status" value="1"/>
</dbReference>
<keyword evidence="1" id="KW-0547">Nucleotide-binding</keyword>
<evidence type="ECO:0008006" key="5">
    <source>
        <dbReference type="Google" id="ProtNLM"/>
    </source>
</evidence>
<evidence type="ECO:0000313" key="3">
    <source>
        <dbReference type="EnsemblPlants" id="Solyc06g072010.2.1"/>
    </source>
</evidence>
<dbReference type="PaxDb" id="4081-Solyc06g072010.1.1"/>